<accession>A0ABR1LLA5</accession>
<proteinExistence type="predicted"/>
<organism evidence="2 3">
    <name type="scientific">Phyllosticta citribraziliensis</name>
    <dbReference type="NCBI Taxonomy" id="989973"/>
    <lineage>
        <taxon>Eukaryota</taxon>
        <taxon>Fungi</taxon>
        <taxon>Dikarya</taxon>
        <taxon>Ascomycota</taxon>
        <taxon>Pezizomycotina</taxon>
        <taxon>Dothideomycetes</taxon>
        <taxon>Dothideomycetes incertae sedis</taxon>
        <taxon>Botryosphaeriales</taxon>
        <taxon>Phyllostictaceae</taxon>
        <taxon>Phyllosticta</taxon>
    </lineage>
</organism>
<comment type="caution">
    <text evidence="2">The sequence shown here is derived from an EMBL/GenBank/DDBJ whole genome shotgun (WGS) entry which is preliminary data.</text>
</comment>
<dbReference type="Proteomes" id="UP001360953">
    <property type="component" value="Unassembled WGS sequence"/>
</dbReference>
<evidence type="ECO:0000313" key="3">
    <source>
        <dbReference type="Proteomes" id="UP001360953"/>
    </source>
</evidence>
<dbReference type="EMBL" id="JBBPEH010000008">
    <property type="protein sequence ID" value="KAK7535413.1"/>
    <property type="molecule type" value="Genomic_DNA"/>
</dbReference>
<feature type="signal peptide" evidence="1">
    <location>
        <begin position="1"/>
        <end position="17"/>
    </location>
</feature>
<evidence type="ECO:0008006" key="4">
    <source>
        <dbReference type="Google" id="ProtNLM"/>
    </source>
</evidence>
<protein>
    <recommendedName>
        <fullName evidence="4">AA1-like domain-containing protein</fullName>
    </recommendedName>
</protein>
<reference evidence="2 3" key="1">
    <citation type="submission" date="2024-04" db="EMBL/GenBank/DDBJ databases">
        <title>Phyllosticta paracitricarpa is synonymous to the EU quarantine fungus P. citricarpa based on phylogenomic analyses.</title>
        <authorList>
            <consortium name="Lawrence Berkeley National Laboratory"/>
            <person name="Van ingen-buijs V.A."/>
            <person name="Van westerhoven A.C."/>
            <person name="Haridas S."/>
            <person name="Skiadas P."/>
            <person name="Martin F."/>
            <person name="Groenewald J.Z."/>
            <person name="Crous P.W."/>
            <person name="Seidl M.F."/>
        </authorList>
    </citation>
    <scope>NUCLEOTIDE SEQUENCE [LARGE SCALE GENOMIC DNA]</scope>
    <source>
        <strain evidence="2 3">CPC 17464</strain>
    </source>
</reference>
<dbReference type="GeneID" id="92033800"/>
<gene>
    <name evidence="2" type="ORF">J3D65DRAFT_631157</name>
</gene>
<evidence type="ECO:0000313" key="2">
    <source>
        <dbReference type="EMBL" id="KAK7535413.1"/>
    </source>
</evidence>
<name>A0ABR1LLA5_9PEZI</name>
<keyword evidence="3" id="KW-1185">Reference proteome</keyword>
<keyword evidence="1" id="KW-0732">Signal</keyword>
<dbReference type="RefSeq" id="XP_066654138.1">
    <property type="nucleotide sequence ID" value="XM_066800894.1"/>
</dbReference>
<feature type="chain" id="PRO_5045358199" description="AA1-like domain-containing protein" evidence="1">
    <location>
        <begin position="18"/>
        <end position="176"/>
    </location>
</feature>
<evidence type="ECO:0000256" key="1">
    <source>
        <dbReference type="SAM" id="SignalP"/>
    </source>
</evidence>
<sequence>MLFSALILTTSAALAAAQLDPKEVCKTAGACLRIKEFYAIEPADQKSADHTAIEFNIVNDNPQFGASAECEADWPYGTQGWPQQSKTCSVDAFSFYVNGFSDIDQDFVIEAKHGYRDPSVAGPPTPGRAPQDFVTNFARGNVSKETVECETFGVSYKFCHLKEDAEILLPIYARTA</sequence>